<feature type="compositionally biased region" description="Low complexity" evidence="13">
    <location>
        <begin position="285"/>
        <end position="295"/>
    </location>
</feature>
<evidence type="ECO:0000256" key="12">
    <source>
        <dbReference type="ARBA" id="ARBA00024631"/>
    </source>
</evidence>
<dbReference type="GO" id="GO:0061723">
    <property type="term" value="P:glycophagy"/>
    <property type="evidence" value="ECO:0007669"/>
    <property type="project" value="TreeGrafter"/>
</dbReference>
<gene>
    <name evidence="14" type="ORF">AAE3_LOCUS13924</name>
</gene>
<dbReference type="GO" id="GO:0000045">
    <property type="term" value="P:autophagosome assembly"/>
    <property type="evidence" value="ECO:0007669"/>
    <property type="project" value="TreeGrafter"/>
</dbReference>
<evidence type="ECO:0000256" key="6">
    <source>
        <dbReference type="ARBA" id="ARBA00022824"/>
    </source>
</evidence>
<evidence type="ECO:0000256" key="11">
    <source>
        <dbReference type="ARBA" id="ARBA00024615"/>
    </source>
</evidence>
<evidence type="ECO:0000256" key="10">
    <source>
        <dbReference type="ARBA" id="ARBA00024479"/>
    </source>
</evidence>
<feature type="region of interest" description="Disordered" evidence="13">
    <location>
        <begin position="528"/>
        <end position="552"/>
    </location>
</feature>
<keyword evidence="5" id="KW-0813">Transport</keyword>
<evidence type="ECO:0000256" key="2">
    <source>
        <dbReference type="ARBA" id="ARBA00004623"/>
    </source>
</evidence>
<keyword evidence="8" id="KW-0445">Lipid transport</keyword>
<evidence type="ECO:0000256" key="13">
    <source>
        <dbReference type="SAM" id="MobiDB-lite"/>
    </source>
</evidence>
<dbReference type="GO" id="GO:0032266">
    <property type="term" value="F:phosphatidylinositol-3-phosphate binding"/>
    <property type="evidence" value="ECO:0007669"/>
    <property type="project" value="TreeGrafter"/>
</dbReference>
<feature type="compositionally biased region" description="Basic and acidic residues" evidence="13">
    <location>
        <begin position="762"/>
        <end position="771"/>
    </location>
</feature>
<organism evidence="14 15">
    <name type="scientific">Cyclocybe aegerita</name>
    <name type="common">Black poplar mushroom</name>
    <name type="synonym">Agrocybe aegerita</name>
    <dbReference type="NCBI Taxonomy" id="1973307"/>
    <lineage>
        <taxon>Eukaryota</taxon>
        <taxon>Fungi</taxon>
        <taxon>Dikarya</taxon>
        <taxon>Basidiomycota</taxon>
        <taxon>Agaricomycotina</taxon>
        <taxon>Agaricomycetes</taxon>
        <taxon>Agaricomycetidae</taxon>
        <taxon>Agaricales</taxon>
        <taxon>Agaricineae</taxon>
        <taxon>Bolbitiaceae</taxon>
        <taxon>Cyclocybe</taxon>
    </lineage>
</organism>
<dbReference type="Proteomes" id="UP000467700">
    <property type="component" value="Unassembled WGS sequence"/>
</dbReference>
<dbReference type="GO" id="GO:0061908">
    <property type="term" value="C:phagophore"/>
    <property type="evidence" value="ECO:0007669"/>
    <property type="project" value="TreeGrafter"/>
</dbReference>
<dbReference type="EMBL" id="CACVBS010000112">
    <property type="protein sequence ID" value="CAA7271644.1"/>
    <property type="molecule type" value="Genomic_DNA"/>
</dbReference>
<feature type="region of interest" description="Disordered" evidence="13">
    <location>
        <begin position="281"/>
        <end position="300"/>
    </location>
</feature>
<evidence type="ECO:0000313" key="14">
    <source>
        <dbReference type="EMBL" id="CAA7271644.1"/>
    </source>
</evidence>
<evidence type="ECO:0000256" key="1">
    <source>
        <dbReference type="ARBA" id="ARBA00004406"/>
    </source>
</evidence>
<evidence type="ECO:0000256" key="4">
    <source>
        <dbReference type="ARBA" id="ARBA00018070"/>
    </source>
</evidence>
<dbReference type="InterPro" id="IPR026849">
    <property type="entry name" value="ATG2"/>
</dbReference>
<dbReference type="GO" id="GO:0043495">
    <property type="term" value="F:protein-membrane adaptor activity"/>
    <property type="evidence" value="ECO:0007669"/>
    <property type="project" value="TreeGrafter"/>
</dbReference>
<reference evidence="14 15" key="1">
    <citation type="submission" date="2020-01" db="EMBL/GenBank/DDBJ databases">
        <authorList>
            <person name="Gupta K D."/>
        </authorList>
    </citation>
    <scope>NUCLEOTIDE SEQUENCE [LARGE SCALE GENOMIC DNA]</scope>
</reference>
<comment type="catalytic activity">
    <reaction evidence="11">
        <text>a 1,2-diacyl-sn-glycero-3-phosphoethanolamine(in) = a 1,2-diacyl-sn-glycero-3-phosphoethanolamine(out)</text>
        <dbReference type="Rhea" id="RHEA:38895"/>
        <dbReference type="ChEBI" id="CHEBI:64612"/>
    </reaction>
</comment>
<evidence type="ECO:0000313" key="15">
    <source>
        <dbReference type="Proteomes" id="UP000467700"/>
    </source>
</evidence>
<dbReference type="OrthoDB" id="18982at2759"/>
<comment type="subcellular location">
    <subcellularLocation>
        <location evidence="1">Endoplasmic reticulum membrane</location>
        <topology evidence="1">Peripheral membrane protein</topology>
    </subcellularLocation>
    <subcellularLocation>
        <location evidence="2">Preautophagosomal structure membrane</location>
        <topology evidence="2">Peripheral membrane protein</topology>
    </subcellularLocation>
</comment>
<comment type="similarity">
    <text evidence="3">Belongs to the ATG2 family.</text>
</comment>
<dbReference type="PANTHER" id="PTHR13190:SF1">
    <property type="entry name" value="AUTOPHAGY-RELATED 2, ISOFORM A"/>
    <property type="match status" value="1"/>
</dbReference>
<comment type="catalytic activity">
    <reaction evidence="10">
        <text>a 1,2-diacyl-sn-glycero-3-phospho-L-serine(in) = a 1,2-diacyl-sn-glycero-3-phospho-L-serine(out)</text>
        <dbReference type="Rhea" id="RHEA:38663"/>
        <dbReference type="ChEBI" id="CHEBI:57262"/>
    </reaction>
</comment>
<dbReference type="GO" id="GO:0061709">
    <property type="term" value="P:reticulophagy"/>
    <property type="evidence" value="ECO:0007669"/>
    <property type="project" value="TreeGrafter"/>
</dbReference>
<keyword evidence="15" id="KW-1185">Reference proteome</keyword>
<evidence type="ECO:0000256" key="8">
    <source>
        <dbReference type="ARBA" id="ARBA00023055"/>
    </source>
</evidence>
<proteinExistence type="inferred from homology"/>
<keyword evidence="9" id="KW-0472">Membrane</keyword>
<dbReference type="GO" id="GO:0034727">
    <property type="term" value="P:piecemeal microautophagy of the nucleus"/>
    <property type="evidence" value="ECO:0007669"/>
    <property type="project" value="TreeGrafter"/>
</dbReference>
<comment type="caution">
    <text evidence="14">The sequence shown here is derived from an EMBL/GenBank/DDBJ whole genome shotgun (WGS) entry which is preliminary data.</text>
</comment>
<comment type="catalytic activity">
    <reaction evidence="12">
        <text>a 1,2-diacyl-sn-glycero-3-phosphocholine(in) = a 1,2-diacyl-sn-glycero-3-phosphocholine(out)</text>
        <dbReference type="Rhea" id="RHEA:38571"/>
        <dbReference type="ChEBI" id="CHEBI:57643"/>
    </reaction>
</comment>
<accession>A0A8S0XU79</accession>
<dbReference type="GO" id="GO:0005789">
    <property type="term" value="C:endoplasmic reticulum membrane"/>
    <property type="evidence" value="ECO:0007669"/>
    <property type="project" value="UniProtKB-SubCell"/>
</dbReference>
<feature type="region of interest" description="Disordered" evidence="13">
    <location>
        <begin position="309"/>
        <end position="352"/>
    </location>
</feature>
<sequence>MPWYTSWIPGLPTINFPVPTAIQGRFISFVLKKTLGHLLKPGQLDHNQIDSQIGSGYVQINDLELHPEAINTYLEGLPLSLQEGTISSVKARIPWPNPLASTLASELPRKPEVDIADSVASVAESFIHEELSPKEEAILWQSIHREDSSPADIHDNRAIPGGLEASSMGGYETHTLDSDPAGVSVFAGLIEHLLARFEFDVQDIKVTLIHPDNMCLTLSLDEIRYHTTSNSTPSANSSSESTNGESRVISLNTLSVSGKNLFSSAVGSFATGSPAHCGSFSTMTSRPLSRASSHSSLDEDAQFAMSQSLANLPSRPDSPLSSVSESMYESAISTAPPPQAMDSFSSTPVLDTPSIQPCRPLEPSAGMNEQPVNAEENLLSFGPHPITITLATPSPGSYTDDNPFVNPGSHSSVSMTDELQIALSTNVIAAAFQPWHIQGLLRLVKAMTPGHAPTPEPSRPSRANYFPPFRATAQLRGIVLQLLSGAPEISDDVHAALSSFFQHPLVPPNLHPGYTRIHLDSLYASLSSSRQAPDKSHKSTSRNRKSGPSHTSLDFRISDLSIISFIRDPKATESPELLAFPILASDPYLVSQYSDRHVQPRSGATYPTFPSFPVTDWTERKDCHLWTRLSYWRCKPPRPGAELPSNPFLRISGNRLVTPKKDKKGNTSTSDSLEVHVSPLQLRADFELMLQPGGPLSFLEELMHLEPYFSDKDSVVSDVTVDEYSSSSRKGKRPIREEEYDDSPFGDPSSFDTPTKLPEGQCKTEEQEDHSSRIIVKSPIVRLYMSCPPPSQYDRRSGIIVVGLHDINVDLGPPLAPTNPPVRFSTEEPSQVPDIDISDESVVLKVGFRRAVVGCSMVGSTMAKIFASVGPLVDEDFAEKHTSFDQSPPPLRPCIRVINPPARGPNAPSITVLSVDIPSMHVDISKAQFDALQYWVDDVTQLLDRLSGKVSEETEPVDSRDTSLIGSRFFAKSRSGSGLSNSTKEGAESVVKLAVTESFINVAVPRSDGVGGEVRPFQIQASDLDVLLELNPDNKQQTIVTLGVMHISVKNTPHEGLPQTFLDLTSAPSLSTAPKSILKLRFSSSIIPETNTKETRIKLTLCGFTYRFFPDTTWISDLASFAKNPPGTFESVIPSDRTRVSVKAIDGSICVFAPRHPGALVLYLRELEFSTDVVGGARGSSFQVNAPGFSLLALDDVGQQESATDSSRSLRGITAWTSTGYALISDVSSLDLIVTHQLDSTPSWKVDINTIELHLHLCADTMASVSAFIQDLGSLNESTDETPKASTKAPAVVNPPPREGRTIMSSVEDLRFTRPPEIGHAPDMIYDDLPTNPDYLDESFGAAAGLREILDEDLDDFDDQDIRYPTGVSDPSTISNIGGETVKVFDAQGLKVIEDYFLTIPPDTSTRPSDLGESRTSVRILDGNFNLFLYDGYDWAKTRKTIEEEVKEMRKRLAKIRQLVANGHMQDPSFEDTNAVLFNSIHIGLEEDEDALGEPATLIAAIDRELKDDTETASWQSFPAFSAGKPRAPSVKVHGKRLSRAKSSSMEFCLSGICAEFDQYQPNDPLVSRTFVTIRDLEILDHIKTSTWKKFLTELRSDSRGNIRETDSNMVRIELRGVRPVPGHSSEEARLKAKILPLRLYVDQDAVDFLKKFFSFKDPHVAPGPEPQSDEGEAYIQLAEIFPIDLKLDYKPRRVDYRALKEGRTIELMNFFHFDGAEMTLRHITLAGVTGWGKMFEMLNDLWTPDVKATQLVEVISGVAPIRSMVNVGSGVADLVLLPIAQYKKDGRIVRGVQKGATAFVKSTAIEAVKMGAKLATGTQVILEQAEGVLGGQFTAPITTETVQVLSGDDLTFENEEEDEGADLISRYAQQPVDIREGMQSAYRSLQRNLSSAAQTILAVPMEVYERSGNEGAVRSVIRAVPIAVLKPMIGASEAASKALQGLHNTLDPNVRYENEAKYKLR</sequence>
<feature type="region of interest" description="Disordered" evidence="13">
    <location>
        <begin position="1277"/>
        <end position="1299"/>
    </location>
</feature>
<dbReference type="Pfam" id="PF13329">
    <property type="entry name" value="ATG2_CAD"/>
    <property type="match status" value="2"/>
</dbReference>
<dbReference type="GO" id="GO:0034045">
    <property type="term" value="C:phagophore assembly site membrane"/>
    <property type="evidence" value="ECO:0007669"/>
    <property type="project" value="UniProtKB-SubCell"/>
</dbReference>
<dbReference type="GO" id="GO:0000422">
    <property type="term" value="P:autophagy of mitochondrion"/>
    <property type="evidence" value="ECO:0007669"/>
    <property type="project" value="TreeGrafter"/>
</dbReference>
<feature type="compositionally biased region" description="Polar residues" evidence="13">
    <location>
        <begin position="342"/>
        <end position="352"/>
    </location>
</feature>
<keyword evidence="6" id="KW-0256">Endoplasmic reticulum</keyword>
<feature type="region of interest" description="Disordered" evidence="13">
    <location>
        <begin position="722"/>
        <end position="771"/>
    </location>
</feature>
<dbReference type="GO" id="GO:0006869">
    <property type="term" value="P:lipid transport"/>
    <property type="evidence" value="ECO:0007669"/>
    <property type="project" value="UniProtKB-KW"/>
</dbReference>
<evidence type="ECO:0000256" key="7">
    <source>
        <dbReference type="ARBA" id="ARBA00023006"/>
    </source>
</evidence>
<name>A0A8S0XU79_CYCAE</name>
<evidence type="ECO:0000256" key="5">
    <source>
        <dbReference type="ARBA" id="ARBA00022448"/>
    </source>
</evidence>
<feature type="compositionally biased region" description="Polar residues" evidence="13">
    <location>
        <begin position="319"/>
        <end position="333"/>
    </location>
</feature>
<feature type="compositionally biased region" description="Basic residues" evidence="13">
    <location>
        <begin position="538"/>
        <end position="547"/>
    </location>
</feature>
<evidence type="ECO:0000256" key="3">
    <source>
        <dbReference type="ARBA" id="ARBA00009714"/>
    </source>
</evidence>
<evidence type="ECO:0000256" key="9">
    <source>
        <dbReference type="ARBA" id="ARBA00023136"/>
    </source>
</evidence>
<dbReference type="PANTHER" id="PTHR13190">
    <property type="entry name" value="AUTOPHAGY-RELATED 2, ISOFORM A"/>
    <property type="match status" value="1"/>
</dbReference>
<protein>
    <recommendedName>
        <fullName evidence="4">Autophagy-related protein 2</fullName>
    </recommendedName>
</protein>
<keyword evidence="7" id="KW-0072">Autophagy</keyword>